<dbReference type="SUPFAM" id="SSF47413">
    <property type="entry name" value="lambda repressor-like DNA-binding domains"/>
    <property type="match status" value="1"/>
</dbReference>
<dbReference type="AlphaFoldDB" id="A0A329QWG7"/>
<dbReference type="SUPFAM" id="SSF53822">
    <property type="entry name" value="Periplasmic binding protein-like I"/>
    <property type="match status" value="1"/>
</dbReference>
<dbReference type="SMART" id="SM00354">
    <property type="entry name" value="HTH_LACI"/>
    <property type="match status" value="1"/>
</dbReference>
<evidence type="ECO:0000313" key="6">
    <source>
        <dbReference type="EMBL" id="RAW16453.1"/>
    </source>
</evidence>
<sequence>MDGSIPPSRAHGGHAGVTDQGDDDPAATRAQDDPAATRGLPVTLRTIAEHAGVHTSTVSRALRQPDRADPTARRIQSIAAELGYRPDLAAASLRTRRSGTIGMLVHRLTDVVQAILFEAVEHTALELGYQAIVANTYDAVAEQYRRAELMLARRVDGLVLADAHLTPGYIAWVHERGVPFVLVNRRTGDYPSVTLDDYLAGQLAGSHLAGLDHTVVAVLAGLAHSSASSERASGCLDASRERGVQIEDDLVEGTRLDASSGRAAMRRILARRPDVTAVFAVNDFDALGAVIALREAGREPGRDVAVVGCNDVPVAEAAQLTTIRSPHTTMGATATRLLMDVIDQGRVESVRLSPELVVRATSCPPPERHEHRT</sequence>
<dbReference type="CDD" id="cd01392">
    <property type="entry name" value="HTH_LacI"/>
    <property type="match status" value="1"/>
</dbReference>
<dbReference type="InterPro" id="IPR001761">
    <property type="entry name" value="Peripla_BP/Lac1_sug-bd_dom"/>
</dbReference>
<protein>
    <submittedName>
        <fullName evidence="6">LacI family transcriptional regulator</fullName>
    </submittedName>
</protein>
<organism evidence="6 7">
    <name type="scientific">Phytoactinopolyspora halophila</name>
    <dbReference type="NCBI Taxonomy" id="1981511"/>
    <lineage>
        <taxon>Bacteria</taxon>
        <taxon>Bacillati</taxon>
        <taxon>Actinomycetota</taxon>
        <taxon>Actinomycetes</taxon>
        <taxon>Jiangellales</taxon>
        <taxon>Jiangellaceae</taxon>
        <taxon>Phytoactinopolyspora</taxon>
    </lineage>
</organism>
<dbReference type="PANTHER" id="PTHR30146">
    <property type="entry name" value="LACI-RELATED TRANSCRIPTIONAL REPRESSOR"/>
    <property type="match status" value="1"/>
</dbReference>
<dbReference type="PROSITE" id="PS50932">
    <property type="entry name" value="HTH_LACI_2"/>
    <property type="match status" value="1"/>
</dbReference>
<dbReference type="InterPro" id="IPR028082">
    <property type="entry name" value="Peripla_BP_I"/>
</dbReference>
<feature type="region of interest" description="Disordered" evidence="4">
    <location>
        <begin position="1"/>
        <end position="39"/>
    </location>
</feature>
<dbReference type="GO" id="GO:0003700">
    <property type="term" value="F:DNA-binding transcription factor activity"/>
    <property type="evidence" value="ECO:0007669"/>
    <property type="project" value="TreeGrafter"/>
</dbReference>
<keyword evidence="3" id="KW-0804">Transcription</keyword>
<reference evidence="6 7" key="1">
    <citation type="submission" date="2018-06" db="EMBL/GenBank/DDBJ databases">
        <title>Phytoactinopolyspora halophila sp. nov., a novel halophilic actinomycete isolated from a saline soil in China.</title>
        <authorList>
            <person name="Tang S.-K."/>
        </authorList>
    </citation>
    <scope>NUCLEOTIDE SEQUENCE [LARGE SCALE GENOMIC DNA]</scope>
    <source>
        <strain evidence="6 7">YIM 96934</strain>
    </source>
</reference>
<dbReference type="PANTHER" id="PTHR30146:SF109">
    <property type="entry name" value="HTH-TYPE TRANSCRIPTIONAL REGULATOR GALS"/>
    <property type="match status" value="1"/>
</dbReference>
<keyword evidence="2" id="KW-0238">DNA-binding</keyword>
<dbReference type="InterPro" id="IPR000843">
    <property type="entry name" value="HTH_LacI"/>
</dbReference>
<dbReference type="Proteomes" id="UP000250462">
    <property type="component" value="Unassembled WGS sequence"/>
</dbReference>
<evidence type="ECO:0000256" key="2">
    <source>
        <dbReference type="ARBA" id="ARBA00023125"/>
    </source>
</evidence>
<proteinExistence type="predicted"/>
<evidence type="ECO:0000313" key="7">
    <source>
        <dbReference type="Proteomes" id="UP000250462"/>
    </source>
</evidence>
<dbReference type="Pfam" id="PF00532">
    <property type="entry name" value="Peripla_BP_1"/>
    <property type="match status" value="1"/>
</dbReference>
<evidence type="ECO:0000256" key="1">
    <source>
        <dbReference type="ARBA" id="ARBA00023015"/>
    </source>
</evidence>
<keyword evidence="7" id="KW-1185">Reference proteome</keyword>
<dbReference type="InterPro" id="IPR010982">
    <property type="entry name" value="Lambda_DNA-bd_dom_sf"/>
</dbReference>
<dbReference type="GO" id="GO:0000976">
    <property type="term" value="F:transcription cis-regulatory region binding"/>
    <property type="evidence" value="ECO:0007669"/>
    <property type="project" value="TreeGrafter"/>
</dbReference>
<accession>A0A329QWG7</accession>
<evidence type="ECO:0000259" key="5">
    <source>
        <dbReference type="PROSITE" id="PS50932"/>
    </source>
</evidence>
<evidence type="ECO:0000256" key="4">
    <source>
        <dbReference type="SAM" id="MobiDB-lite"/>
    </source>
</evidence>
<keyword evidence="1" id="KW-0805">Transcription regulation</keyword>
<dbReference type="EMBL" id="QMIG01000004">
    <property type="protein sequence ID" value="RAW16453.1"/>
    <property type="molecule type" value="Genomic_DNA"/>
</dbReference>
<gene>
    <name evidence="6" type="ORF">DPM12_07475</name>
</gene>
<comment type="caution">
    <text evidence="6">The sequence shown here is derived from an EMBL/GenBank/DDBJ whole genome shotgun (WGS) entry which is preliminary data.</text>
</comment>
<feature type="domain" description="HTH lacI-type" evidence="5">
    <location>
        <begin position="42"/>
        <end position="95"/>
    </location>
</feature>
<name>A0A329QWG7_9ACTN</name>
<dbReference type="Gene3D" id="3.40.50.2300">
    <property type="match status" value="2"/>
</dbReference>
<evidence type="ECO:0000256" key="3">
    <source>
        <dbReference type="ARBA" id="ARBA00023163"/>
    </source>
</evidence>
<dbReference type="Gene3D" id="1.10.260.40">
    <property type="entry name" value="lambda repressor-like DNA-binding domains"/>
    <property type="match status" value="1"/>
</dbReference>
<dbReference type="Pfam" id="PF00356">
    <property type="entry name" value="LacI"/>
    <property type="match status" value="1"/>
</dbReference>